<feature type="binding site" evidence="10">
    <location>
        <position position="197"/>
    </location>
    <ligand>
        <name>Mn(2+)</name>
        <dbReference type="ChEBI" id="CHEBI:29035"/>
        <label>1</label>
    </ligand>
</feature>
<evidence type="ECO:0000256" key="5">
    <source>
        <dbReference type="ARBA" id="ARBA00022723"/>
    </source>
</evidence>
<feature type="binding site" evidence="10">
    <location>
        <position position="114"/>
    </location>
    <ligand>
        <name>Mn(2+)</name>
        <dbReference type="ChEBI" id="CHEBI:29035"/>
        <label>2</label>
    </ligand>
</feature>
<keyword evidence="13" id="KW-1185">Reference proteome</keyword>
<dbReference type="InterPro" id="IPR004843">
    <property type="entry name" value="Calcineurin-like_PHP"/>
</dbReference>
<dbReference type="GO" id="GO:0009245">
    <property type="term" value="P:lipid A biosynthetic process"/>
    <property type="evidence" value="ECO:0007669"/>
    <property type="project" value="UniProtKB-UniRule"/>
</dbReference>
<keyword evidence="4 10" id="KW-0441">Lipid A biosynthesis</keyword>
<evidence type="ECO:0000256" key="1">
    <source>
        <dbReference type="ARBA" id="ARBA00022475"/>
    </source>
</evidence>
<feature type="binding site" evidence="10">
    <location>
        <position position="167"/>
    </location>
    <ligand>
        <name>substrate</name>
    </ligand>
</feature>
<dbReference type="KEGG" id="snan:I6N98_08065"/>
<dbReference type="NCBIfam" id="TIGR01854">
    <property type="entry name" value="lipid_A_lpxH"/>
    <property type="match status" value="1"/>
</dbReference>
<evidence type="ECO:0000256" key="7">
    <source>
        <dbReference type="ARBA" id="ARBA00023098"/>
    </source>
</evidence>
<evidence type="ECO:0000256" key="2">
    <source>
        <dbReference type="ARBA" id="ARBA00022516"/>
    </source>
</evidence>
<evidence type="ECO:0000313" key="13">
    <source>
        <dbReference type="Proteomes" id="UP000596063"/>
    </source>
</evidence>
<feature type="binding site" evidence="10">
    <location>
        <position position="8"/>
    </location>
    <ligand>
        <name>Mn(2+)</name>
        <dbReference type="ChEBI" id="CHEBI:29035"/>
        <label>1</label>
    </ligand>
</feature>
<evidence type="ECO:0000259" key="11">
    <source>
        <dbReference type="Pfam" id="PF00149"/>
    </source>
</evidence>
<proteinExistence type="inferred from homology"/>
<dbReference type="Pfam" id="PF00149">
    <property type="entry name" value="Metallophos"/>
    <property type="match status" value="1"/>
</dbReference>
<dbReference type="GO" id="GO:0019897">
    <property type="term" value="C:extrinsic component of plasma membrane"/>
    <property type="evidence" value="ECO:0007669"/>
    <property type="project" value="UniProtKB-UniRule"/>
</dbReference>
<dbReference type="GO" id="GO:0030145">
    <property type="term" value="F:manganese ion binding"/>
    <property type="evidence" value="ECO:0007669"/>
    <property type="project" value="UniProtKB-UniRule"/>
</dbReference>
<keyword evidence="1 10" id="KW-1003">Cell membrane</keyword>
<evidence type="ECO:0000256" key="6">
    <source>
        <dbReference type="ARBA" id="ARBA00022801"/>
    </source>
</evidence>
<evidence type="ECO:0000256" key="10">
    <source>
        <dbReference type="HAMAP-Rule" id="MF_00575"/>
    </source>
</evidence>
<evidence type="ECO:0000256" key="3">
    <source>
        <dbReference type="ARBA" id="ARBA00022519"/>
    </source>
</evidence>
<feature type="binding site" evidence="10">
    <location>
        <position position="195"/>
    </location>
    <ligand>
        <name>Mn(2+)</name>
        <dbReference type="ChEBI" id="CHEBI:29035"/>
        <label>2</label>
    </ligand>
</feature>
<feature type="binding site" evidence="10">
    <location>
        <position position="195"/>
    </location>
    <ligand>
        <name>substrate</name>
    </ligand>
</feature>
<feature type="binding site" evidence="10">
    <location>
        <position position="160"/>
    </location>
    <ligand>
        <name>substrate</name>
    </ligand>
</feature>
<gene>
    <name evidence="10" type="primary">lpxH</name>
    <name evidence="12" type="ORF">I6N98_08065</name>
</gene>
<keyword evidence="9 10" id="KW-0464">Manganese</keyword>
<reference evidence="12 13" key="1">
    <citation type="submission" date="2020-12" db="EMBL/GenBank/DDBJ databases">
        <authorList>
            <person name="Shan Y."/>
        </authorList>
    </citation>
    <scope>NUCLEOTIDE SEQUENCE [LARGE SCALE GENOMIC DNA]</scope>
    <source>
        <strain evidence="13">csc3.9</strain>
    </source>
</reference>
<name>A0A7T4R3I8_9GAMM</name>
<dbReference type="EMBL" id="CP066167">
    <property type="protein sequence ID" value="QQD19783.1"/>
    <property type="molecule type" value="Genomic_DNA"/>
</dbReference>
<evidence type="ECO:0000313" key="12">
    <source>
        <dbReference type="EMBL" id="QQD19783.1"/>
    </source>
</evidence>
<dbReference type="EC" id="3.6.1.54" evidence="10"/>
<dbReference type="InterPro" id="IPR029052">
    <property type="entry name" value="Metallo-depent_PP-like"/>
</dbReference>
<dbReference type="UniPathway" id="UPA00359">
    <property type="reaction ID" value="UER00480"/>
</dbReference>
<keyword evidence="3 10" id="KW-0997">Cell inner membrane</keyword>
<dbReference type="Proteomes" id="UP000596063">
    <property type="component" value="Chromosome"/>
</dbReference>
<keyword evidence="2 10" id="KW-0444">Lipid biosynthesis</keyword>
<comment type="cofactor">
    <cofactor evidence="10">
        <name>Mn(2+)</name>
        <dbReference type="ChEBI" id="CHEBI:29035"/>
    </cofactor>
    <text evidence="10">Binds 2 Mn(2+) ions per subunit in a binuclear metal center.</text>
</comment>
<protein>
    <recommendedName>
        <fullName evidence="10">UDP-2,3-diacylglucosamine hydrolase</fullName>
        <ecNumber evidence="10">3.6.1.54</ecNumber>
    </recommendedName>
    <alternativeName>
        <fullName evidence="10">UDP-2,3-diacylglucosamine diphosphatase</fullName>
    </alternativeName>
</protein>
<dbReference type="PANTHER" id="PTHR34990:SF1">
    <property type="entry name" value="UDP-2,3-DIACYLGLUCOSAMINE HYDROLASE"/>
    <property type="match status" value="1"/>
</dbReference>
<dbReference type="AlphaFoldDB" id="A0A7T4R3I8"/>
<dbReference type="InterPro" id="IPR043461">
    <property type="entry name" value="LpxH-like"/>
</dbReference>
<feature type="binding site" evidence="10">
    <location>
        <position position="41"/>
    </location>
    <ligand>
        <name>Mn(2+)</name>
        <dbReference type="ChEBI" id="CHEBI:29035"/>
        <label>2</label>
    </ligand>
</feature>
<dbReference type="HAMAP" id="MF_00575">
    <property type="entry name" value="LpxH"/>
    <property type="match status" value="1"/>
</dbReference>
<comment type="catalytic activity">
    <reaction evidence="10">
        <text>UDP-2-N,3-O-bis[(3R)-3-hydroxytetradecanoyl]-alpha-D-glucosamine + H2O = 2-N,3-O-bis[(3R)-3-hydroxytetradecanoyl]-alpha-D-glucosaminyl 1-phosphate + UMP + 2 H(+)</text>
        <dbReference type="Rhea" id="RHEA:25213"/>
        <dbReference type="ChEBI" id="CHEBI:15377"/>
        <dbReference type="ChEBI" id="CHEBI:15378"/>
        <dbReference type="ChEBI" id="CHEBI:57865"/>
        <dbReference type="ChEBI" id="CHEBI:57957"/>
        <dbReference type="ChEBI" id="CHEBI:78847"/>
        <dbReference type="EC" id="3.6.1.54"/>
    </reaction>
</comment>
<sequence length="249" mass="27755">MLQLFISDLHLDDERPATTRAFLRFLQEEARGADQLYILGDFFESWIGDDDSSPLIDTVTAALRELSSAGTELFIMQGNRDFLLGEVFCQAVGAKLLPDPSVINLAGEPTLLMHGDSLCTADKEYIAFRQLARSEAWQREVLAKPLEERRALARQLRMASFEANSNKADDIMDVTPEEVSAQMAATACSTLIHGHTHRPARHQVTVNGKSGERWVLGDWVESSAEGEAGHCHYLRCDGTDLQLVRYLFS</sequence>
<evidence type="ECO:0000256" key="9">
    <source>
        <dbReference type="ARBA" id="ARBA00023211"/>
    </source>
</evidence>
<keyword evidence="8 10" id="KW-0472">Membrane</keyword>
<comment type="subcellular location">
    <subcellularLocation>
        <location evidence="10">Cell inner membrane</location>
        <topology evidence="10">Peripheral membrane protein</topology>
        <orientation evidence="10">Cytoplasmic side</orientation>
    </subcellularLocation>
</comment>
<feature type="binding site" evidence="10">
    <location>
        <position position="164"/>
    </location>
    <ligand>
        <name>substrate</name>
    </ligand>
</feature>
<feature type="domain" description="Calcineurin-like phosphoesterase" evidence="11">
    <location>
        <begin position="4"/>
        <end position="199"/>
    </location>
</feature>
<dbReference type="GO" id="GO:0008758">
    <property type="term" value="F:UDP-2,3-diacylglucosamine hydrolase activity"/>
    <property type="evidence" value="ECO:0007669"/>
    <property type="project" value="UniProtKB-UniRule"/>
</dbReference>
<feature type="binding site" evidence="10">
    <location>
        <position position="79"/>
    </location>
    <ligand>
        <name>Mn(2+)</name>
        <dbReference type="ChEBI" id="CHEBI:29035"/>
        <label>2</label>
    </ligand>
</feature>
<dbReference type="GO" id="GO:0005737">
    <property type="term" value="C:cytoplasm"/>
    <property type="evidence" value="ECO:0007669"/>
    <property type="project" value="InterPro"/>
</dbReference>
<dbReference type="Gene3D" id="3.60.21.10">
    <property type="match status" value="1"/>
</dbReference>
<keyword evidence="7 10" id="KW-0443">Lipid metabolism</keyword>
<comment type="function">
    <text evidence="10">Hydrolyzes the pyrophosphate bond of UDP-2,3-diacylglucosamine to yield 2,3-diacylglucosamine 1-phosphate (lipid X) and UMP by catalyzing the attack of water at the alpha-P atom. Involved in the biosynthesis of lipid A, a phosphorylated glycolipid that anchors the lipopolysaccharide to the outer membrane of the cell.</text>
</comment>
<dbReference type="PANTHER" id="PTHR34990">
    <property type="entry name" value="UDP-2,3-DIACYLGLUCOSAMINE HYDROLASE-RELATED"/>
    <property type="match status" value="1"/>
</dbReference>
<accession>A0A7T4R3I8</accession>
<feature type="binding site" evidence="10">
    <location>
        <position position="10"/>
    </location>
    <ligand>
        <name>Mn(2+)</name>
        <dbReference type="ChEBI" id="CHEBI:29035"/>
        <label>1</label>
    </ligand>
</feature>
<comment type="pathway">
    <text evidence="10">Glycolipid biosynthesis; lipid IV(A) biosynthesis; lipid IV(A) from (3R)-3-hydroxytetradecanoyl-[acyl-carrier-protein] and UDP-N-acetyl-alpha-D-glucosamine: step 4/6.</text>
</comment>
<feature type="binding site" evidence="10">
    <location>
        <position position="122"/>
    </location>
    <ligand>
        <name>substrate</name>
    </ligand>
</feature>
<feature type="binding site" evidence="10">
    <location>
        <begin position="79"/>
        <end position="80"/>
    </location>
    <ligand>
        <name>substrate</name>
    </ligand>
</feature>
<evidence type="ECO:0000256" key="8">
    <source>
        <dbReference type="ARBA" id="ARBA00023136"/>
    </source>
</evidence>
<evidence type="ECO:0000256" key="4">
    <source>
        <dbReference type="ARBA" id="ARBA00022556"/>
    </source>
</evidence>
<keyword evidence="5 10" id="KW-0479">Metal-binding</keyword>
<dbReference type="SUPFAM" id="SSF56300">
    <property type="entry name" value="Metallo-dependent phosphatases"/>
    <property type="match status" value="1"/>
</dbReference>
<keyword evidence="6 10" id="KW-0378">Hydrolase</keyword>
<dbReference type="InterPro" id="IPR010138">
    <property type="entry name" value="UDP-diacylglucosamine_Hdrlase"/>
</dbReference>
<feature type="binding site" evidence="10">
    <location>
        <position position="41"/>
    </location>
    <ligand>
        <name>Mn(2+)</name>
        <dbReference type="ChEBI" id="CHEBI:29035"/>
        <label>1</label>
    </ligand>
</feature>
<dbReference type="NCBIfam" id="NF003743">
    <property type="entry name" value="PRK05340.1"/>
    <property type="match status" value="1"/>
</dbReference>
<dbReference type="CDD" id="cd07398">
    <property type="entry name" value="MPP_YbbF-LpxH"/>
    <property type="match status" value="1"/>
</dbReference>
<dbReference type="RefSeq" id="WP_198571267.1">
    <property type="nucleotide sequence ID" value="NZ_CP066167.1"/>
</dbReference>
<comment type="similarity">
    <text evidence="10">Belongs to the LpxH family.</text>
</comment>
<organism evidence="12 13">
    <name type="scientific">Spongiibacter nanhainus</name>
    <dbReference type="NCBI Taxonomy" id="2794344"/>
    <lineage>
        <taxon>Bacteria</taxon>
        <taxon>Pseudomonadati</taxon>
        <taxon>Pseudomonadota</taxon>
        <taxon>Gammaproteobacteria</taxon>
        <taxon>Cellvibrionales</taxon>
        <taxon>Spongiibacteraceae</taxon>
        <taxon>Spongiibacter</taxon>
    </lineage>
</organism>